<name>A0A1J5NLB7_NEOTH</name>
<comment type="function">
    <text evidence="1">Involved in the transposition of the insertion sequence.</text>
</comment>
<dbReference type="InterPro" id="IPR050900">
    <property type="entry name" value="Transposase_IS3/IS150/IS904"/>
</dbReference>
<dbReference type="Gene3D" id="3.30.420.10">
    <property type="entry name" value="Ribonuclease H-like superfamily/Ribonuclease H"/>
    <property type="match status" value="1"/>
</dbReference>
<organism evidence="3 4">
    <name type="scientific">Neomoorella thermoacetica</name>
    <name type="common">Clostridium thermoaceticum</name>
    <dbReference type="NCBI Taxonomy" id="1525"/>
    <lineage>
        <taxon>Bacteria</taxon>
        <taxon>Bacillati</taxon>
        <taxon>Bacillota</taxon>
        <taxon>Clostridia</taxon>
        <taxon>Neomoorellales</taxon>
        <taxon>Neomoorellaceae</taxon>
        <taxon>Neomoorella</taxon>
    </lineage>
</organism>
<dbReference type="SUPFAM" id="SSF53098">
    <property type="entry name" value="Ribonuclease H-like"/>
    <property type="match status" value="1"/>
</dbReference>
<feature type="domain" description="Integrase catalytic" evidence="2">
    <location>
        <begin position="71"/>
        <end position="234"/>
    </location>
</feature>
<dbReference type="InterPro" id="IPR012337">
    <property type="entry name" value="RNaseH-like_sf"/>
</dbReference>
<dbReference type="AlphaFoldDB" id="A0A1J5NLB7"/>
<evidence type="ECO:0000313" key="3">
    <source>
        <dbReference type="EMBL" id="OIQ52677.1"/>
    </source>
</evidence>
<dbReference type="InterPro" id="IPR048020">
    <property type="entry name" value="Transpos_IS3"/>
</dbReference>
<evidence type="ECO:0000313" key="4">
    <source>
        <dbReference type="Proteomes" id="UP000182811"/>
    </source>
</evidence>
<dbReference type="InterPro" id="IPR025948">
    <property type="entry name" value="HTH-like_dom"/>
</dbReference>
<accession>A0A1J5NLB7</accession>
<proteinExistence type="predicted"/>
<dbReference type="Proteomes" id="UP000182811">
    <property type="component" value="Unassembled WGS sequence"/>
</dbReference>
<dbReference type="GO" id="GO:0015074">
    <property type="term" value="P:DNA integration"/>
    <property type="evidence" value="ECO:0007669"/>
    <property type="project" value="InterPro"/>
</dbReference>
<gene>
    <name evidence="3" type="ORF">MOTE_25550</name>
</gene>
<dbReference type="PROSITE" id="PS50994">
    <property type="entry name" value="INTEGRASE"/>
    <property type="match status" value="1"/>
</dbReference>
<comment type="caution">
    <text evidence="3">The sequence shown here is derived from an EMBL/GenBank/DDBJ whole genome shotgun (WGS) entry which is preliminary data.</text>
</comment>
<reference evidence="3 4" key="1">
    <citation type="submission" date="2016-08" db="EMBL/GenBank/DDBJ databases">
        <title>Genome-based comparison of Moorella thermoacetic strains.</title>
        <authorList>
            <person name="Poehlein A."/>
            <person name="Bengelsdorf F.R."/>
            <person name="Esser C."/>
            <person name="Duerre P."/>
            <person name="Daniel R."/>
        </authorList>
    </citation>
    <scope>NUCLEOTIDE SEQUENCE [LARGE SCALE GENOMIC DNA]</scope>
    <source>
        <strain evidence="3 4">DSM 21394</strain>
    </source>
</reference>
<dbReference type="GO" id="GO:0003676">
    <property type="term" value="F:nucleic acid binding"/>
    <property type="evidence" value="ECO:0007669"/>
    <property type="project" value="InterPro"/>
</dbReference>
<dbReference type="Pfam" id="PF00665">
    <property type="entry name" value="rve"/>
    <property type="match status" value="1"/>
</dbReference>
<dbReference type="InterPro" id="IPR001584">
    <property type="entry name" value="Integrase_cat-core"/>
</dbReference>
<evidence type="ECO:0000256" key="1">
    <source>
        <dbReference type="ARBA" id="ARBA00002286"/>
    </source>
</evidence>
<sequence length="240" mass="28352">MNIYNKSRKTYGSPRIQKQLGREGIHCSKKRVERLMREVGVQAIQKRKFKVTTDSRHNLPVAENILNREFTASSPNKRWVTDITYIPTEEGWLYLAAVMDLYSKRVTGYSMQKYLTRELVIEALQKAVTNRRPGRGLVIHSDRGSQYASSDYQQLLRQYGFICSMSRKGDCWDNSPMESFFKTLKTELVYHRRFKTRAEAKLEIFEYIEVFYNRFRLHSALGYETPEEFEKNYENLIKVA</sequence>
<protein>
    <submittedName>
        <fullName evidence="3">IS2 transposase TnpB</fullName>
    </submittedName>
</protein>
<dbReference type="NCBIfam" id="NF033516">
    <property type="entry name" value="transpos_IS3"/>
    <property type="match status" value="1"/>
</dbReference>
<dbReference type="PANTHER" id="PTHR46889">
    <property type="entry name" value="TRANSPOSASE INSF FOR INSERTION SEQUENCE IS3B-RELATED"/>
    <property type="match status" value="1"/>
</dbReference>
<dbReference type="EMBL" id="MDDC01000051">
    <property type="protein sequence ID" value="OIQ52677.1"/>
    <property type="molecule type" value="Genomic_DNA"/>
</dbReference>
<evidence type="ECO:0000259" key="2">
    <source>
        <dbReference type="PROSITE" id="PS50994"/>
    </source>
</evidence>
<dbReference type="PANTHER" id="PTHR46889:SF4">
    <property type="entry name" value="TRANSPOSASE INSO FOR INSERTION SEQUENCE ELEMENT IS911B-RELATED"/>
    <property type="match status" value="1"/>
</dbReference>
<dbReference type="InterPro" id="IPR036397">
    <property type="entry name" value="RNaseH_sf"/>
</dbReference>
<dbReference type="Pfam" id="PF13276">
    <property type="entry name" value="HTH_21"/>
    <property type="match status" value="1"/>
</dbReference>
<dbReference type="Pfam" id="PF13333">
    <property type="entry name" value="rve_2"/>
    <property type="match status" value="1"/>
</dbReference>